<dbReference type="Pfam" id="PF00378">
    <property type="entry name" value="ECH_1"/>
    <property type="match status" value="1"/>
</dbReference>
<evidence type="ECO:0000313" key="4">
    <source>
        <dbReference type="Proteomes" id="UP000515728"/>
    </source>
</evidence>
<dbReference type="RefSeq" id="WP_185717089.1">
    <property type="nucleotide sequence ID" value="NZ_BAAAWI010000001.1"/>
</dbReference>
<reference evidence="3 4" key="1">
    <citation type="submission" date="2020-08" db="EMBL/GenBank/DDBJ databases">
        <authorList>
            <person name="Mo P."/>
        </authorList>
    </citation>
    <scope>NUCLEOTIDE SEQUENCE [LARGE SCALE GENOMIC DNA]</scope>
    <source>
        <strain evidence="3 4">CGMCC 4.1532</strain>
    </source>
</reference>
<dbReference type="InterPro" id="IPR018376">
    <property type="entry name" value="Enoyl-CoA_hyd/isom_CS"/>
</dbReference>
<dbReference type="Proteomes" id="UP000515728">
    <property type="component" value="Chromosome"/>
</dbReference>
<dbReference type="Gene3D" id="3.90.226.10">
    <property type="entry name" value="2-enoyl-CoA Hydratase, Chain A, domain 1"/>
    <property type="match status" value="1"/>
</dbReference>
<dbReference type="KEGG" id="ppel:H6H00_19005"/>
<dbReference type="CDD" id="cd06558">
    <property type="entry name" value="crotonase-like"/>
    <property type="match status" value="1"/>
</dbReference>
<evidence type="ECO:0000256" key="2">
    <source>
        <dbReference type="RuleBase" id="RU003707"/>
    </source>
</evidence>
<evidence type="ECO:0000256" key="1">
    <source>
        <dbReference type="ARBA" id="ARBA00005254"/>
    </source>
</evidence>
<evidence type="ECO:0000313" key="3">
    <source>
        <dbReference type="EMBL" id="QNG50327.1"/>
    </source>
</evidence>
<dbReference type="PROSITE" id="PS00166">
    <property type="entry name" value="ENOYL_COA_HYDRATASE"/>
    <property type="match status" value="1"/>
</dbReference>
<comment type="similarity">
    <text evidence="1 2">Belongs to the enoyl-CoA hydratase/isomerase family.</text>
</comment>
<dbReference type="InterPro" id="IPR001753">
    <property type="entry name" value="Enoyl-CoA_hydra/iso"/>
</dbReference>
<dbReference type="Gene3D" id="1.10.12.10">
    <property type="entry name" value="Lyase 2-enoyl-coa Hydratase, Chain A, domain 2"/>
    <property type="match status" value="1"/>
</dbReference>
<dbReference type="SUPFAM" id="SSF52096">
    <property type="entry name" value="ClpP/crotonase"/>
    <property type="match status" value="1"/>
</dbReference>
<protein>
    <submittedName>
        <fullName evidence="3">Enoyl-CoA hydratase/isomerase family protein</fullName>
    </submittedName>
</protein>
<proteinExistence type="inferred from homology"/>
<name>A0A7G7MC16_9PSEU</name>
<dbReference type="GO" id="GO:0003824">
    <property type="term" value="F:catalytic activity"/>
    <property type="evidence" value="ECO:0007669"/>
    <property type="project" value="InterPro"/>
</dbReference>
<dbReference type="EMBL" id="CP060131">
    <property type="protein sequence ID" value="QNG50327.1"/>
    <property type="molecule type" value="Genomic_DNA"/>
</dbReference>
<keyword evidence="4" id="KW-1185">Reference proteome</keyword>
<dbReference type="InterPro" id="IPR014748">
    <property type="entry name" value="Enoyl-CoA_hydra_C"/>
</dbReference>
<accession>A0A7G7MC16</accession>
<gene>
    <name evidence="3" type="ORF">H6H00_19005</name>
</gene>
<dbReference type="InterPro" id="IPR029045">
    <property type="entry name" value="ClpP/crotonase-like_dom_sf"/>
</dbReference>
<sequence>MDYDEYEYLTFERPSDGVLLITINRPERLNATNKRLHWELGNVWLDVDADDATRIAVITGAGKAFSAGGDLDMVVDQVKDFKQIAAIAKEAADLVYNIANCQKVVISAINGVAVGAGLAAALMADISVIAEDARLTDGHLRLGVGAGDHAAIIWPILCGMAKAKYYLLTAEFIDGKEAERIGLVSLCRPVAEVLPTALSVAAKLAAGPQHALRWTKRSLNLWIRDASPIFEASLAYEMLNFFDDDVLEGATAIKEKRAPKFPSASGG</sequence>
<dbReference type="NCBIfam" id="NF005595">
    <property type="entry name" value="PRK07327.1"/>
    <property type="match status" value="1"/>
</dbReference>
<organism evidence="3 4">
    <name type="scientific">Pseudonocardia petroleophila</name>
    <dbReference type="NCBI Taxonomy" id="37331"/>
    <lineage>
        <taxon>Bacteria</taxon>
        <taxon>Bacillati</taxon>
        <taxon>Actinomycetota</taxon>
        <taxon>Actinomycetes</taxon>
        <taxon>Pseudonocardiales</taxon>
        <taxon>Pseudonocardiaceae</taxon>
        <taxon>Pseudonocardia</taxon>
    </lineage>
</organism>
<dbReference type="PANTHER" id="PTHR43459:SF3">
    <property type="entry name" value="ENOYL-COA HYDRATASE ECHA15 (ENOYL HYDRASE) (UNSATURATED ACYL-COA HYDRATASE) (CROTONASE)-RELATED"/>
    <property type="match status" value="1"/>
</dbReference>
<dbReference type="PANTHER" id="PTHR43459">
    <property type="entry name" value="ENOYL-COA HYDRATASE"/>
    <property type="match status" value="1"/>
</dbReference>
<dbReference type="AlphaFoldDB" id="A0A7G7MC16"/>